<dbReference type="SUPFAM" id="SSF56300">
    <property type="entry name" value="Metallo-dependent phosphatases"/>
    <property type="match status" value="1"/>
</dbReference>
<evidence type="ECO:0000259" key="3">
    <source>
        <dbReference type="Pfam" id="PF12850"/>
    </source>
</evidence>
<sequence length="251" mass="26333">MRGGGHGDRADGDGGGEHGERVPGPALSHEVSSCWGAATGASLSGATGRVGSAAVLVAVCADVHLHVTRLARVAALAREEGAEELWCLGDVVDALLGAPPAVLADAVARATDLCDLVLAGNHELWALQRGLFDAATAAAVQDWSAVEERHGVGLVHGSLDDPYLEFVTTPLQAGRLLRAAPGWLALHGHTHTRRLWAATDTAPHARKLATRGVVRAGEERLLACPGALTGSRPSWLLVDLRERTLEWRPLR</sequence>
<dbReference type="Pfam" id="PF12850">
    <property type="entry name" value="Metallophos_2"/>
    <property type="match status" value="1"/>
</dbReference>
<comment type="caution">
    <text evidence="4">The sequence shown here is derived from an EMBL/GenBank/DDBJ whole genome shotgun (WGS) entry which is preliminary data.</text>
</comment>
<dbReference type="AlphaFoldDB" id="A0A2T4UDG8"/>
<evidence type="ECO:0000256" key="1">
    <source>
        <dbReference type="ARBA" id="ARBA00008950"/>
    </source>
</evidence>
<feature type="compositionally biased region" description="Basic and acidic residues" evidence="2">
    <location>
        <begin position="1"/>
        <end position="21"/>
    </location>
</feature>
<organism evidence="4 5">
    <name type="scientific">Paraconexibacter algicola</name>
    <dbReference type="NCBI Taxonomy" id="2133960"/>
    <lineage>
        <taxon>Bacteria</taxon>
        <taxon>Bacillati</taxon>
        <taxon>Actinomycetota</taxon>
        <taxon>Thermoleophilia</taxon>
        <taxon>Solirubrobacterales</taxon>
        <taxon>Paraconexibacteraceae</taxon>
        <taxon>Paraconexibacter</taxon>
    </lineage>
</organism>
<feature type="region of interest" description="Disordered" evidence="2">
    <location>
        <begin position="1"/>
        <end position="28"/>
    </location>
</feature>
<dbReference type="EMBL" id="PYYB01000003">
    <property type="protein sequence ID" value="PTL55550.1"/>
    <property type="molecule type" value="Genomic_DNA"/>
</dbReference>
<gene>
    <name evidence="4" type="ORF">C7Y72_18055</name>
</gene>
<dbReference type="Proteomes" id="UP000240739">
    <property type="component" value="Unassembled WGS sequence"/>
</dbReference>
<reference evidence="4 5" key="1">
    <citation type="submission" date="2018-03" db="EMBL/GenBank/DDBJ databases">
        <title>Aquarubrobacter algicola gen. nov., sp. nov., a novel actinobacterium isolated from shallow eutrophic lake during the end of cyanobacterial harmful algal blooms.</title>
        <authorList>
            <person name="Chun S.J."/>
        </authorList>
    </citation>
    <scope>NUCLEOTIDE SEQUENCE [LARGE SCALE GENOMIC DNA]</scope>
    <source>
        <strain evidence="4 5">Seoho-28</strain>
    </source>
</reference>
<name>A0A2T4UDG8_9ACTN</name>
<dbReference type="CDD" id="cd00838">
    <property type="entry name" value="MPP_superfamily"/>
    <property type="match status" value="1"/>
</dbReference>
<protein>
    <recommendedName>
        <fullName evidence="3">Calcineurin-like phosphoesterase domain-containing protein</fullName>
    </recommendedName>
</protein>
<evidence type="ECO:0000313" key="5">
    <source>
        <dbReference type="Proteomes" id="UP000240739"/>
    </source>
</evidence>
<proteinExistence type="inferred from homology"/>
<comment type="similarity">
    <text evidence="1">Belongs to the metallophosphoesterase superfamily. YfcE family.</text>
</comment>
<feature type="domain" description="Calcineurin-like phosphoesterase" evidence="3">
    <location>
        <begin position="56"/>
        <end position="232"/>
    </location>
</feature>
<keyword evidence="5" id="KW-1185">Reference proteome</keyword>
<dbReference type="Gene3D" id="3.60.21.10">
    <property type="match status" value="1"/>
</dbReference>
<dbReference type="InterPro" id="IPR024654">
    <property type="entry name" value="Calcineurin-like_PHP_lpxH"/>
</dbReference>
<evidence type="ECO:0000313" key="4">
    <source>
        <dbReference type="EMBL" id="PTL55550.1"/>
    </source>
</evidence>
<accession>A0A2T4UDG8</accession>
<dbReference type="InterPro" id="IPR029052">
    <property type="entry name" value="Metallo-depent_PP-like"/>
</dbReference>
<evidence type="ECO:0000256" key="2">
    <source>
        <dbReference type="SAM" id="MobiDB-lite"/>
    </source>
</evidence>